<protein>
    <recommendedName>
        <fullName evidence="2">feruloyl esterase</fullName>
        <ecNumber evidence="2">3.1.1.73</ecNumber>
    </recommendedName>
</protein>
<dbReference type="PANTHER" id="PTHR38050:SF2">
    <property type="entry name" value="FERULOYL ESTERASE C-RELATED"/>
    <property type="match status" value="1"/>
</dbReference>
<keyword evidence="12" id="KW-1185">Reference proteome</keyword>
<dbReference type="OrthoDB" id="424610at2759"/>
<dbReference type="InterPro" id="IPR043595">
    <property type="entry name" value="FaeB/C/D"/>
</dbReference>
<dbReference type="GO" id="GO:0030600">
    <property type="term" value="F:feruloyl esterase activity"/>
    <property type="evidence" value="ECO:0007669"/>
    <property type="project" value="UniProtKB-EC"/>
</dbReference>
<sequence length="337" mass="35538">MVLPTTLTTPLTLLLIAVTTVTAHPHNTGRSTKRSSGCGKALPDGVTAGGKSVNMTIESGGLNRSYLIHVPSSYSKDKPASLILSYHGRTKDAAEQELLSQFSNETYNPDAIAVYPQGVANSKGTRQWLGDPDAPTTINDITFTTDLIAHLSTRYCISPSHIYATGKSNGAGLVGLLACSPTASAQIAAFAPVSGAWYLGVLGAASTSLPACSPARARIPFLEFHGYADTTIAYAGGEDASGRGATIAVPAYMNMWAERDGLDAESNRTTELCGEGSGYPGVVKRSWGGGLVQHYNISNLKHDWPSRAPNDDDGSGKYETCFDATTVIMRFFGEHGL</sequence>
<feature type="signal peptide" evidence="10">
    <location>
        <begin position="1"/>
        <end position="23"/>
    </location>
</feature>
<evidence type="ECO:0000313" key="11">
    <source>
        <dbReference type="EMBL" id="KAF2083939.1"/>
    </source>
</evidence>
<dbReference type="SUPFAM" id="SSF53474">
    <property type="entry name" value="alpha/beta-Hydrolases"/>
    <property type="match status" value="1"/>
</dbReference>
<keyword evidence="7" id="KW-0119">Carbohydrate metabolism</keyword>
<comment type="caution">
    <text evidence="11">The sequence shown here is derived from an EMBL/GenBank/DDBJ whole genome shotgun (WGS) entry which is preliminary data.</text>
</comment>
<reference evidence="11" key="1">
    <citation type="journal article" date="2020" name="Stud. Mycol.">
        <title>101 Dothideomycetes genomes: a test case for predicting lifestyles and emergence of pathogens.</title>
        <authorList>
            <person name="Haridas S."/>
            <person name="Albert R."/>
            <person name="Binder M."/>
            <person name="Bloem J."/>
            <person name="Labutti K."/>
            <person name="Salamov A."/>
            <person name="Andreopoulos B."/>
            <person name="Baker S."/>
            <person name="Barry K."/>
            <person name="Bills G."/>
            <person name="Bluhm B."/>
            <person name="Cannon C."/>
            <person name="Castanera R."/>
            <person name="Culley D."/>
            <person name="Daum C."/>
            <person name="Ezra D."/>
            <person name="Gonzalez J."/>
            <person name="Henrissat B."/>
            <person name="Kuo A."/>
            <person name="Liang C."/>
            <person name="Lipzen A."/>
            <person name="Lutzoni F."/>
            <person name="Magnuson J."/>
            <person name="Mondo S."/>
            <person name="Nolan M."/>
            <person name="Ohm R."/>
            <person name="Pangilinan J."/>
            <person name="Park H.-J."/>
            <person name="Ramirez L."/>
            <person name="Alfaro M."/>
            <person name="Sun H."/>
            <person name="Tritt A."/>
            <person name="Yoshinaga Y."/>
            <person name="Zwiers L.-H."/>
            <person name="Turgeon B."/>
            <person name="Goodwin S."/>
            <person name="Spatafora J."/>
            <person name="Crous P."/>
            <person name="Grigoriev I."/>
        </authorList>
    </citation>
    <scope>NUCLEOTIDE SEQUENCE</scope>
    <source>
        <strain evidence="11">CBS 121410</strain>
    </source>
</reference>
<dbReference type="Proteomes" id="UP000799776">
    <property type="component" value="Unassembled WGS sequence"/>
</dbReference>
<accession>A0A9P4LUA8</accession>
<dbReference type="PANTHER" id="PTHR38050">
    <property type="match status" value="1"/>
</dbReference>
<dbReference type="EMBL" id="ML978750">
    <property type="protein sequence ID" value="KAF2083939.1"/>
    <property type="molecule type" value="Genomic_DNA"/>
</dbReference>
<keyword evidence="6" id="KW-0378">Hydrolase</keyword>
<dbReference type="Gene3D" id="3.40.50.1820">
    <property type="entry name" value="alpha/beta hydrolase"/>
    <property type="match status" value="1"/>
</dbReference>
<evidence type="ECO:0000256" key="6">
    <source>
        <dbReference type="ARBA" id="ARBA00022801"/>
    </source>
</evidence>
<gene>
    <name evidence="11" type="ORF">K490DRAFT_50323</name>
</gene>
<keyword evidence="5 10" id="KW-0732">Signal</keyword>
<evidence type="ECO:0000256" key="4">
    <source>
        <dbReference type="ARBA" id="ARBA00022651"/>
    </source>
</evidence>
<evidence type="ECO:0000313" key="12">
    <source>
        <dbReference type="Proteomes" id="UP000799776"/>
    </source>
</evidence>
<evidence type="ECO:0000256" key="1">
    <source>
        <dbReference type="ARBA" id="ARBA00004613"/>
    </source>
</evidence>
<organism evidence="11 12">
    <name type="scientific">Saccharata proteae CBS 121410</name>
    <dbReference type="NCBI Taxonomy" id="1314787"/>
    <lineage>
        <taxon>Eukaryota</taxon>
        <taxon>Fungi</taxon>
        <taxon>Dikarya</taxon>
        <taxon>Ascomycota</taxon>
        <taxon>Pezizomycotina</taxon>
        <taxon>Dothideomycetes</taxon>
        <taxon>Dothideomycetes incertae sedis</taxon>
        <taxon>Botryosphaeriales</taxon>
        <taxon>Saccharataceae</taxon>
        <taxon>Saccharata</taxon>
    </lineage>
</organism>
<keyword evidence="4" id="KW-0858">Xylan degradation</keyword>
<name>A0A9P4LUA8_9PEZI</name>
<evidence type="ECO:0000256" key="7">
    <source>
        <dbReference type="ARBA" id="ARBA00023277"/>
    </source>
</evidence>
<comment type="subcellular location">
    <subcellularLocation>
        <location evidence="1">Secreted</location>
    </subcellularLocation>
</comment>
<dbReference type="InterPro" id="IPR029058">
    <property type="entry name" value="AB_hydrolase_fold"/>
</dbReference>
<proteinExistence type="predicted"/>
<dbReference type="EC" id="3.1.1.73" evidence="2"/>
<evidence type="ECO:0000256" key="8">
    <source>
        <dbReference type="ARBA" id="ARBA00023326"/>
    </source>
</evidence>
<evidence type="ECO:0000256" key="10">
    <source>
        <dbReference type="SAM" id="SignalP"/>
    </source>
</evidence>
<dbReference type="AlphaFoldDB" id="A0A9P4LUA8"/>
<dbReference type="GO" id="GO:0045493">
    <property type="term" value="P:xylan catabolic process"/>
    <property type="evidence" value="ECO:0007669"/>
    <property type="project" value="UniProtKB-KW"/>
</dbReference>
<evidence type="ECO:0000256" key="2">
    <source>
        <dbReference type="ARBA" id="ARBA00013091"/>
    </source>
</evidence>
<feature type="chain" id="PRO_5040430521" description="feruloyl esterase" evidence="10">
    <location>
        <begin position="24"/>
        <end position="337"/>
    </location>
</feature>
<evidence type="ECO:0000256" key="3">
    <source>
        <dbReference type="ARBA" id="ARBA00022525"/>
    </source>
</evidence>
<evidence type="ECO:0000256" key="9">
    <source>
        <dbReference type="ARBA" id="ARBA00034075"/>
    </source>
</evidence>
<keyword evidence="8" id="KW-0624">Polysaccharide degradation</keyword>
<keyword evidence="3" id="KW-0964">Secreted</keyword>
<evidence type="ECO:0000256" key="5">
    <source>
        <dbReference type="ARBA" id="ARBA00022729"/>
    </source>
</evidence>
<dbReference type="GO" id="GO:0005576">
    <property type="term" value="C:extracellular region"/>
    <property type="evidence" value="ECO:0007669"/>
    <property type="project" value="UniProtKB-SubCell"/>
</dbReference>
<comment type="catalytic activity">
    <reaction evidence="9">
        <text>feruloyl-polysaccharide + H2O = ferulate + polysaccharide.</text>
        <dbReference type="EC" id="3.1.1.73"/>
    </reaction>
</comment>